<name>A0A4Y8LNN8_9BACL</name>
<dbReference type="InterPro" id="IPR050922">
    <property type="entry name" value="LytR/CpsA/Psr_CW_biosynth"/>
</dbReference>
<dbReference type="RefSeq" id="WP_135154284.1">
    <property type="nucleotide sequence ID" value="NZ_SOMN01000044.1"/>
</dbReference>
<dbReference type="PANTHER" id="PTHR33392:SF6">
    <property type="entry name" value="POLYISOPRENYL-TEICHOIC ACID--PEPTIDOGLYCAN TEICHOIC ACID TRANSFERASE TAGU"/>
    <property type="match status" value="1"/>
</dbReference>
<reference evidence="4 5" key="1">
    <citation type="submission" date="2019-03" db="EMBL/GenBank/DDBJ databases">
        <title>Cohnella endophytica sp. nov., a novel endophytic bacterium isolated from bark of Sonneratia apetala.</title>
        <authorList>
            <person name="Tuo L."/>
        </authorList>
    </citation>
    <scope>NUCLEOTIDE SEQUENCE [LARGE SCALE GENOMIC DNA]</scope>
    <source>
        <strain evidence="4 5">CCTCC AB 208254</strain>
    </source>
</reference>
<keyword evidence="2" id="KW-1133">Transmembrane helix</keyword>
<comment type="similarity">
    <text evidence="1">Belongs to the LytR/CpsA/Psr (LCP) family.</text>
</comment>
<dbReference type="InterPro" id="IPR004474">
    <property type="entry name" value="LytR_CpsA_psr"/>
</dbReference>
<evidence type="ECO:0000313" key="5">
    <source>
        <dbReference type="Proteomes" id="UP000297900"/>
    </source>
</evidence>
<comment type="caution">
    <text evidence="4">The sequence shown here is derived from an EMBL/GenBank/DDBJ whole genome shotgun (WGS) entry which is preliminary data.</text>
</comment>
<evidence type="ECO:0000313" key="4">
    <source>
        <dbReference type="EMBL" id="TFE22624.1"/>
    </source>
</evidence>
<dbReference type="OrthoDB" id="27330at2"/>
<dbReference type="Proteomes" id="UP000297900">
    <property type="component" value="Unassembled WGS sequence"/>
</dbReference>
<evidence type="ECO:0000256" key="1">
    <source>
        <dbReference type="ARBA" id="ARBA00006068"/>
    </source>
</evidence>
<proteinExistence type="inferred from homology"/>
<protein>
    <submittedName>
        <fullName evidence="4">LytR family transcriptional regulator</fullName>
    </submittedName>
</protein>
<keyword evidence="5" id="KW-1185">Reference proteome</keyword>
<dbReference type="NCBIfam" id="TIGR00350">
    <property type="entry name" value="lytR_cpsA_psr"/>
    <property type="match status" value="1"/>
</dbReference>
<evidence type="ECO:0000256" key="2">
    <source>
        <dbReference type="SAM" id="Phobius"/>
    </source>
</evidence>
<feature type="domain" description="Cell envelope-related transcriptional attenuator" evidence="3">
    <location>
        <begin position="136"/>
        <end position="278"/>
    </location>
</feature>
<dbReference type="Pfam" id="PF03816">
    <property type="entry name" value="LytR_cpsA_psr"/>
    <property type="match status" value="1"/>
</dbReference>
<sequence>MKRALVIKIAIYSMLSLIMVGLLGGGYLWYSMEKTMGKMYEPLPSKEWAVPVFESESLPGTLPIESPVLSDANAPEVTDATTIQASVSADGQGESISGYAIDREEVERLLHPDLSEEDPFSILLLGVDERQGDRGRSDTMILLTLQPKKGSALALSIPRDTRALMPNSGKYDKINHAYAFGGTSLAVEAVEHLFGVPIAFYMKTNMEGMVNIVDTVGGVDINNPRAFDFDGFSFPLGIQHLNGNEALAYSRMRKEDPHGDFGRTQRQRQLLSNAIDRVVSVNSITKLPRLLSQLSDYVRTNLTSSNMIDLAVNYRPTINNIETLYLNGSGKMINGIYYYTVTPEDRQKIQTIMLNHLSAA</sequence>
<dbReference type="PANTHER" id="PTHR33392">
    <property type="entry name" value="POLYISOPRENYL-TEICHOIC ACID--PEPTIDOGLYCAN TEICHOIC ACID TRANSFERASE TAGU"/>
    <property type="match status" value="1"/>
</dbReference>
<dbReference type="Gene3D" id="3.40.630.190">
    <property type="entry name" value="LCP protein"/>
    <property type="match status" value="1"/>
</dbReference>
<accession>A0A4Y8LNN8</accession>
<keyword evidence="2" id="KW-0812">Transmembrane</keyword>
<organism evidence="4 5">
    <name type="scientific">Cohnella luojiensis</name>
    <dbReference type="NCBI Taxonomy" id="652876"/>
    <lineage>
        <taxon>Bacteria</taxon>
        <taxon>Bacillati</taxon>
        <taxon>Bacillota</taxon>
        <taxon>Bacilli</taxon>
        <taxon>Bacillales</taxon>
        <taxon>Paenibacillaceae</taxon>
        <taxon>Cohnella</taxon>
    </lineage>
</organism>
<evidence type="ECO:0000259" key="3">
    <source>
        <dbReference type="Pfam" id="PF03816"/>
    </source>
</evidence>
<dbReference type="EMBL" id="SOMN01000044">
    <property type="protein sequence ID" value="TFE22624.1"/>
    <property type="molecule type" value="Genomic_DNA"/>
</dbReference>
<gene>
    <name evidence="4" type="ORF">E2980_21375</name>
</gene>
<dbReference type="AlphaFoldDB" id="A0A4Y8LNN8"/>
<feature type="transmembrane region" description="Helical" evidence="2">
    <location>
        <begin position="6"/>
        <end position="30"/>
    </location>
</feature>
<keyword evidence="2" id="KW-0472">Membrane</keyword>